<accession>A0A6J5TLF2</accession>
<gene>
    <name evidence="1" type="ORF">CURHAP_LOCUS6846</name>
</gene>
<sequence length="104" mass="12042">MEDPFKSFYINITFEPQGDKALQQNHNFVFACQRSMDFNVVMNHDVPPEFRDANDQWVPNINRCPSHAAKEHVTSSYTSTQLHRNSTASFLYHPNKKLGRNASQ</sequence>
<dbReference type="EMBL" id="CAEKDK010000001">
    <property type="protein sequence ID" value="CAB4264880.1"/>
    <property type="molecule type" value="Genomic_DNA"/>
</dbReference>
<evidence type="ECO:0000313" key="1">
    <source>
        <dbReference type="EMBL" id="CAB4264880.1"/>
    </source>
</evidence>
<protein>
    <submittedName>
        <fullName evidence="1">Uncharacterized protein</fullName>
    </submittedName>
</protein>
<name>A0A6J5TLF2_PRUAR</name>
<dbReference type="AlphaFoldDB" id="A0A6J5TLF2"/>
<dbReference type="PROSITE" id="PS51257">
    <property type="entry name" value="PROKAR_LIPOPROTEIN"/>
    <property type="match status" value="1"/>
</dbReference>
<evidence type="ECO:0000313" key="2">
    <source>
        <dbReference type="Proteomes" id="UP000507222"/>
    </source>
</evidence>
<dbReference type="Proteomes" id="UP000507222">
    <property type="component" value="Unassembled WGS sequence"/>
</dbReference>
<reference evidence="1 2" key="1">
    <citation type="submission" date="2020-05" db="EMBL/GenBank/DDBJ databases">
        <authorList>
            <person name="Campoy J."/>
            <person name="Schneeberger K."/>
            <person name="Spophaly S."/>
        </authorList>
    </citation>
    <scope>NUCLEOTIDE SEQUENCE [LARGE SCALE GENOMIC DNA]</scope>
    <source>
        <strain evidence="1">PruArmRojPasFocal</strain>
    </source>
</reference>
<organism evidence="1 2">
    <name type="scientific">Prunus armeniaca</name>
    <name type="common">Apricot</name>
    <name type="synonym">Armeniaca vulgaris</name>
    <dbReference type="NCBI Taxonomy" id="36596"/>
    <lineage>
        <taxon>Eukaryota</taxon>
        <taxon>Viridiplantae</taxon>
        <taxon>Streptophyta</taxon>
        <taxon>Embryophyta</taxon>
        <taxon>Tracheophyta</taxon>
        <taxon>Spermatophyta</taxon>
        <taxon>Magnoliopsida</taxon>
        <taxon>eudicotyledons</taxon>
        <taxon>Gunneridae</taxon>
        <taxon>Pentapetalae</taxon>
        <taxon>rosids</taxon>
        <taxon>fabids</taxon>
        <taxon>Rosales</taxon>
        <taxon>Rosaceae</taxon>
        <taxon>Amygdaloideae</taxon>
        <taxon>Amygdaleae</taxon>
        <taxon>Prunus</taxon>
    </lineage>
</organism>
<proteinExistence type="predicted"/>